<reference evidence="7" key="2">
    <citation type="submission" date="2020-12" db="EMBL/GenBank/DDBJ databases">
        <authorList>
            <person name="Kanost M."/>
        </authorList>
    </citation>
    <scope>NUCLEOTIDE SEQUENCE</scope>
</reference>
<dbReference type="EMBL" id="JH668654">
    <property type="protein sequence ID" value="KAG6460088.1"/>
    <property type="molecule type" value="Genomic_DNA"/>
</dbReference>
<name>A0A921ZMN3_MANSE</name>
<sequence>MKTRLIAVNVMLLIDFMLSVLSPCERLREKNEAAAQKYGKGTFIPVCDASGAWEPVQCMSHIDVCWCVSARGEPLKGSLVRGAKPSCNFRQARKWVPRDPMDERARADEVLEELIRQMTAYRVDEFDEEDELDNIDLEIEGRDEPEATSREMKDEAILVSEVVEPKLADTTRKMEKPLVVEEKIVFKTKCQMIQEEIENGAEGHRPRCLSDGSFSPRQCARGRCWCVDAAGQRRQNVPTVPDLPSPDPCEPTQIESAILELELIGAENAVAQQAAAALTDKLAALGARVPVSVAKDRGTVKLRVSLSGPRAVDRVYFIENAVKQEKLAGVSKSGEAGILGADVIRSEYRLSASTPPAMQQREILSESTVSAATSYHTALIVLAATSAFIISVLCVLVMLYRARLQREPHKAERFLPPAPPVYVLSADEKAELARVLHAPPPPVLPQEEDHTKV</sequence>
<dbReference type="PROSITE" id="PS00484">
    <property type="entry name" value="THYROGLOBULIN_1_1"/>
    <property type="match status" value="1"/>
</dbReference>
<evidence type="ECO:0000256" key="1">
    <source>
        <dbReference type="ARBA" id="ARBA00004613"/>
    </source>
</evidence>
<protein>
    <recommendedName>
        <fullName evidence="6">Thyroglobulin type-1 domain-containing protein</fullName>
    </recommendedName>
</protein>
<keyword evidence="8" id="KW-1185">Reference proteome</keyword>
<comment type="subcellular location">
    <subcellularLocation>
        <location evidence="1">Secreted</location>
    </subcellularLocation>
</comment>
<evidence type="ECO:0000256" key="3">
    <source>
        <dbReference type="PROSITE-ProRule" id="PRU00500"/>
    </source>
</evidence>
<dbReference type="PANTHER" id="PTHR12352">
    <property type="entry name" value="SECRETED MODULAR CALCIUM-BINDING PROTEIN"/>
    <property type="match status" value="1"/>
</dbReference>
<feature type="signal peptide" evidence="5">
    <location>
        <begin position="1"/>
        <end position="26"/>
    </location>
</feature>
<evidence type="ECO:0000256" key="4">
    <source>
        <dbReference type="SAM" id="Phobius"/>
    </source>
</evidence>
<feature type="disulfide bond" evidence="3">
    <location>
        <begin position="67"/>
        <end position="87"/>
    </location>
</feature>
<keyword evidence="4" id="KW-0812">Transmembrane</keyword>
<evidence type="ECO:0000313" key="7">
    <source>
        <dbReference type="EMBL" id="KAG6460088.1"/>
    </source>
</evidence>
<feature type="disulfide bond" evidence="3">
    <location>
        <begin position="58"/>
        <end position="65"/>
    </location>
</feature>
<dbReference type="InterPro" id="IPR000716">
    <property type="entry name" value="Thyroglobulin_1"/>
</dbReference>
<feature type="domain" description="Thyroglobulin type-1" evidence="6">
    <location>
        <begin position="21"/>
        <end position="87"/>
    </location>
</feature>
<dbReference type="GO" id="GO:0005615">
    <property type="term" value="C:extracellular space"/>
    <property type="evidence" value="ECO:0007669"/>
    <property type="project" value="TreeGrafter"/>
</dbReference>
<feature type="transmembrane region" description="Helical" evidence="4">
    <location>
        <begin position="375"/>
        <end position="400"/>
    </location>
</feature>
<comment type="caution">
    <text evidence="7">The sequence shown here is derived from an EMBL/GenBank/DDBJ whole genome shotgun (WGS) entry which is preliminary data.</text>
</comment>
<dbReference type="GO" id="GO:0007160">
    <property type="term" value="P:cell-matrix adhesion"/>
    <property type="evidence" value="ECO:0007669"/>
    <property type="project" value="TreeGrafter"/>
</dbReference>
<keyword evidence="5" id="KW-0732">Signal</keyword>
<dbReference type="InterPro" id="IPR051950">
    <property type="entry name" value="Dev_reg/Prot_inhib"/>
</dbReference>
<dbReference type="GO" id="GO:0005604">
    <property type="term" value="C:basement membrane"/>
    <property type="evidence" value="ECO:0007669"/>
    <property type="project" value="TreeGrafter"/>
</dbReference>
<comment type="caution">
    <text evidence="3">Lacks conserved residue(s) required for the propagation of feature annotation.</text>
</comment>
<evidence type="ECO:0000259" key="6">
    <source>
        <dbReference type="PROSITE" id="PS51162"/>
    </source>
</evidence>
<evidence type="ECO:0000256" key="5">
    <source>
        <dbReference type="SAM" id="SignalP"/>
    </source>
</evidence>
<dbReference type="PROSITE" id="PS51162">
    <property type="entry name" value="THYROGLOBULIN_1_2"/>
    <property type="match status" value="2"/>
</dbReference>
<keyword evidence="2" id="KW-0964">Secreted</keyword>
<keyword evidence="4" id="KW-0472">Membrane</keyword>
<evidence type="ECO:0000256" key="2">
    <source>
        <dbReference type="ARBA" id="ARBA00022525"/>
    </source>
</evidence>
<evidence type="ECO:0000313" key="8">
    <source>
        <dbReference type="Proteomes" id="UP000791440"/>
    </source>
</evidence>
<proteinExistence type="predicted"/>
<dbReference type="PANTHER" id="PTHR12352:SF31">
    <property type="entry name" value="PAPILIN-LIKE PROTEIN"/>
    <property type="match status" value="1"/>
</dbReference>
<accession>A0A921ZMN3</accession>
<reference evidence="7" key="1">
    <citation type="journal article" date="2016" name="Insect Biochem. Mol. Biol.">
        <title>Multifaceted biological insights from a draft genome sequence of the tobacco hornworm moth, Manduca sexta.</title>
        <authorList>
            <person name="Kanost M.R."/>
            <person name="Arrese E.L."/>
            <person name="Cao X."/>
            <person name="Chen Y.R."/>
            <person name="Chellapilla S."/>
            <person name="Goldsmith M.R."/>
            <person name="Grosse-Wilde E."/>
            <person name="Heckel D.G."/>
            <person name="Herndon N."/>
            <person name="Jiang H."/>
            <person name="Papanicolaou A."/>
            <person name="Qu J."/>
            <person name="Soulages J.L."/>
            <person name="Vogel H."/>
            <person name="Walters J."/>
            <person name="Waterhouse R.M."/>
            <person name="Ahn S.J."/>
            <person name="Almeida F.C."/>
            <person name="An C."/>
            <person name="Aqrawi P."/>
            <person name="Bretschneider A."/>
            <person name="Bryant W.B."/>
            <person name="Bucks S."/>
            <person name="Chao H."/>
            <person name="Chevignon G."/>
            <person name="Christen J.M."/>
            <person name="Clarke D.F."/>
            <person name="Dittmer N.T."/>
            <person name="Ferguson L.C.F."/>
            <person name="Garavelou S."/>
            <person name="Gordon K.H.J."/>
            <person name="Gunaratna R.T."/>
            <person name="Han Y."/>
            <person name="Hauser F."/>
            <person name="He Y."/>
            <person name="Heidel-Fischer H."/>
            <person name="Hirsh A."/>
            <person name="Hu Y."/>
            <person name="Jiang H."/>
            <person name="Kalra D."/>
            <person name="Klinner C."/>
            <person name="Konig C."/>
            <person name="Kovar C."/>
            <person name="Kroll A.R."/>
            <person name="Kuwar S.S."/>
            <person name="Lee S.L."/>
            <person name="Lehman R."/>
            <person name="Li K."/>
            <person name="Li Z."/>
            <person name="Liang H."/>
            <person name="Lovelace S."/>
            <person name="Lu Z."/>
            <person name="Mansfield J.H."/>
            <person name="McCulloch K.J."/>
            <person name="Mathew T."/>
            <person name="Morton B."/>
            <person name="Muzny D.M."/>
            <person name="Neunemann D."/>
            <person name="Ongeri F."/>
            <person name="Pauchet Y."/>
            <person name="Pu L.L."/>
            <person name="Pyrousis I."/>
            <person name="Rao X.J."/>
            <person name="Redding A."/>
            <person name="Roesel C."/>
            <person name="Sanchez-Gracia A."/>
            <person name="Schaack S."/>
            <person name="Shukla A."/>
            <person name="Tetreau G."/>
            <person name="Wang Y."/>
            <person name="Xiong G.H."/>
            <person name="Traut W."/>
            <person name="Walsh T.K."/>
            <person name="Worley K.C."/>
            <person name="Wu D."/>
            <person name="Wu W."/>
            <person name="Wu Y.Q."/>
            <person name="Zhang X."/>
            <person name="Zou Z."/>
            <person name="Zucker H."/>
            <person name="Briscoe A.D."/>
            <person name="Burmester T."/>
            <person name="Clem R.J."/>
            <person name="Feyereisen R."/>
            <person name="Grimmelikhuijzen C.J.P."/>
            <person name="Hamodrakas S.J."/>
            <person name="Hansson B.S."/>
            <person name="Huguet E."/>
            <person name="Jermiin L.S."/>
            <person name="Lan Q."/>
            <person name="Lehman H.K."/>
            <person name="Lorenzen M."/>
            <person name="Merzendorfer H."/>
            <person name="Michalopoulos I."/>
            <person name="Morton D.B."/>
            <person name="Muthukrishnan S."/>
            <person name="Oakeshott J.G."/>
            <person name="Palmer W."/>
            <person name="Park Y."/>
            <person name="Passarelli A.L."/>
            <person name="Rozas J."/>
            <person name="Schwartz L.M."/>
            <person name="Smith W."/>
            <person name="Southgate A."/>
            <person name="Vilcinskas A."/>
            <person name="Vogt R."/>
            <person name="Wang P."/>
            <person name="Werren J."/>
            <person name="Yu X.Q."/>
            <person name="Zhou J.J."/>
            <person name="Brown S.J."/>
            <person name="Scherer S.E."/>
            <person name="Richards S."/>
            <person name="Blissard G.W."/>
        </authorList>
    </citation>
    <scope>NUCLEOTIDE SEQUENCE</scope>
</reference>
<organism evidence="7 8">
    <name type="scientific">Manduca sexta</name>
    <name type="common">Tobacco hawkmoth</name>
    <name type="synonym">Tobacco hornworm</name>
    <dbReference type="NCBI Taxonomy" id="7130"/>
    <lineage>
        <taxon>Eukaryota</taxon>
        <taxon>Metazoa</taxon>
        <taxon>Ecdysozoa</taxon>
        <taxon>Arthropoda</taxon>
        <taxon>Hexapoda</taxon>
        <taxon>Insecta</taxon>
        <taxon>Pterygota</taxon>
        <taxon>Neoptera</taxon>
        <taxon>Endopterygota</taxon>
        <taxon>Lepidoptera</taxon>
        <taxon>Glossata</taxon>
        <taxon>Ditrysia</taxon>
        <taxon>Bombycoidea</taxon>
        <taxon>Sphingidae</taxon>
        <taxon>Sphinginae</taxon>
        <taxon>Sphingini</taxon>
        <taxon>Manduca</taxon>
    </lineage>
</organism>
<keyword evidence="4" id="KW-1133">Transmembrane helix</keyword>
<dbReference type="Pfam" id="PF00086">
    <property type="entry name" value="Thyroglobulin_1"/>
    <property type="match status" value="2"/>
</dbReference>
<dbReference type="CDD" id="cd00191">
    <property type="entry name" value="TY"/>
    <property type="match status" value="2"/>
</dbReference>
<feature type="chain" id="PRO_5037044476" description="Thyroglobulin type-1 domain-containing protein" evidence="5">
    <location>
        <begin position="27"/>
        <end position="453"/>
    </location>
</feature>
<dbReference type="AlphaFoldDB" id="A0A921ZMN3"/>
<dbReference type="SMART" id="SM00211">
    <property type="entry name" value="TY"/>
    <property type="match status" value="2"/>
</dbReference>
<feature type="domain" description="Thyroglobulin type-1" evidence="6">
    <location>
        <begin position="187"/>
        <end position="249"/>
    </location>
</feature>
<gene>
    <name evidence="7" type="ORF">O3G_MSEX011763</name>
</gene>
<keyword evidence="3" id="KW-1015">Disulfide bond</keyword>
<dbReference type="Proteomes" id="UP000791440">
    <property type="component" value="Unassembled WGS sequence"/>
</dbReference>